<evidence type="ECO:0000313" key="2">
    <source>
        <dbReference type="EMBL" id="GBP65879.1"/>
    </source>
</evidence>
<reference evidence="2 3" key="1">
    <citation type="journal article" date="2019" name="Commun. Biol.">
        <title>The bagworm genome reveals a unique fibroin gene that provides high tensile strength.</title>
        <authorList>
            <person name="Kono N."/>
            <person name="Nakamura H."/>
            <person name="Ohtoshi R."/>
            <person name="Tomita M."/>
            <person name="Numata K."/>
            <person name="Arakawa K."/>
        </authorList>
    </citation>
    <scope>NUCLEOTIDE SEQUENCE [LARGE SCALE GENOMIC DNA]</scope>
</reference>
<comment type="caution">
    <text evidence="2">The sequence shown here is derived from an EMBL/GenBank/DDBJ whole genome shotgun (WGS) entry which is preliminary data.</text>
</comment>
<accession>A0A4C1XUK4</accession>
<protein>
    <submittedName>
        <fullName evidence="2">Uncharacterized protein</fullName>
    </submittedName>
</protein>
<dbReference type="OrthoDB" id="10026072at2759"/>
<dbReference type="EMBL" id="BGZK01000941">
    <property type="protein sequence ID" value="GBP65879.1"/>
    <property type="molecule type" value="Genomic_DNA"/>
</dbReference>
<feature type="compositionally biased region" description="Basic and acidic residues" evidence="1">
    <location>
        <begin position="1"/>
        <end position="12"/>
    </location>
</feature>
<organism evidence="2 3">
    <name type="scientific">Eumeta variegata</name>
    <name type="common">Bagworm moth</name>
    <name type="synonym">Eumeta japonica</name>
    <dbReference type="NCBI Taxonomy" id="151549"/>
    <lineage>
        <taxon>Eukaryota</taxon>
        <taxon>Metazoa</taxon>
        <taxon>Ecdysozoa</taxon>
        <taxon>Arthropoda</taxon>
        <taxon>Hexapoda</taxon>
        <taxon>Insecta</taxon>
        <taxon>Pterygota</taxon>
        <taxon>Neoptera</taxon>
        <taxon>Endopterygota</taxon>
        <taxon>Lepidoptera</taxon>
        <taxon>Glossata</taxon>
        <taxon>Ditrysia</taxon>
        <taxon>Tineoidea</taxon>
        <taxon>Psychidae</taxon>
        <taxon>Oiketicinae</taxon>
        <taxon>Eumeta</taxon>
    </lineage>
</organism>
<evidence type="ECO:0000256" key="1">
    <source>
        <dbReference type="SAM" id="MobiDB-lite"/>
    </source>
</evidence>
<proteinExistence type="predicted"/>
<dbReference type="Proteomes" id="UP000299102">
    <property type="component" value="Unassembled WGS sequence"/>
</dbReference>
<feature type="compositionally biased region" description="Acidic residues" evidence="1">
    <location>
        <begin position="13"/>
        <end position="22"/>
    </location>
</feature>
<name>A0A4C1XUK4_EUMVA</name>
<evidence type="ECO:0000313" key="3">
    <source>
        <dbReference type="Proteomes" id="UP000299102"/>
    </source>
</evidence>
<feature type="region of interest" description="Disordered" evidence="1">
    <location>
        <begin position="1"/>
        <end position="26"/>
    </location>
</feature>
<keyword evidence="3" id="KW-1185">Reference proteome</keyword>
<sequence>MRPRRESERCEGESDPVADDQSTEQTLRRASKEELMNWTHEAVKSIFSLVTGPGSKLNKSDTNSIAMCGQDILAIVAALNLRLAEVELAMASAKLEVTRTGRIMSDEAADASRPRSHASALKLAGNDKRAAIEIKKQEGGPVLAIYPVA</sequence>
<gene>
    <name evidence="2" type="ORF">EVAR_85147_1</name>
</gene>
<dbReference type="AlphaFoldDB" id="A0A4C1XUK4"/>